<evidence type="ECO:0000313" key="17">
    <source>
        <dbReference type="Proteomes" id="UP000280792"/>
    </source>
</evidence>
<evidence type="ECO:0000256" key="2">
    <source>
        <dbReference type="ARBA" id="ARBA00004141"/>
    </source>
</evidence>
<dbReference type="PANTHER" id="PTHR45436:SF14">
    <property type="entry name" value="SENSOR PROTEIN QSEC"/>
    <property type="match status" value="1"/>
</dbReference>
<dbReference type="SMART" id="SM00388">
    <property type="entry name" value="HisKA"/>
    <property type="match status" value="1"/>
</dbReference>
<evidence type="ECO:0000256" key="10">
    <source>
        <dbReference type="ARBA" id="ARBA00022989"/>
    </source>
</evidence>
<dbReference type="RefSeq" id="WP_125014454.1">
    <property type="nucleotide sequence ID" value="NZ_QWEZ01000001.1"/>
</dbReference>
<dbReference type="SUPFAM" id="SSF47384">
    <property type="entry name" value="Homodimeric domain of signal transducing histidine kinase"/>
    <property type="match status" value="1"/>
</dbReference>
<dbReference type="InterPro" id="IPR003594">
    <property type="entry name" value="HATPase_dom"/>
</dbReference>
<dbReference type="GO" id="GO:0005524">
    <property type="term" value="F:ATP binding"/>
    <property type="evidence" value="ECO:0007669"/>
    <property type="project" value="UniProtKB-KW"/>
</dbReference>
<dbReference type="Proteomes" id="UP000280792">
    <property type="component" value="Unassembled WGS sequence"/>
</dbReference>
<dbReference type="EC" id="2.7.13.3" evidence="3"/>
<reference evidence="16 17" key="2">
    <citation type="submission" date="2018-12" db="EMBL/GenBank/DDBJ databases">
        <title>Simiduia agarivorans gen. nov., sp. nov., a marine, agarolytic bacterium isolated from shallow coastal water from Keelung, Taiwan.</title>
        <authorList>
            <person name="Shieh W.Y."/>
        </authorList>
    </citation>
    <scope>NUCLEOTIDE SEQUENCE [LARGE SCALE GENOMIC DNA]</scope>
    <source>
        <strain evidence="16 17">GTF-13</strain>
    </source>
</reference>
<evidence type="ECO:0000256" key="1">
    <source>
        <dbReference type="ARBA" id="ARBA00000085"/>
    </source>
</evidence>
<dbReference type="Gene3D" id="1.10.287.130">
    <property type="match status" value="1"/>
</dbReference>
<sequence length="489" mass="53994">MRSIRRFLLVSLLGAVVLITGLAAFRSYEDASHEVDELFDAELAQMARVLQSLLTVQLKRTQLDSLRDSLSYKPYPGEERPSDPFAEYGEATALGHKYERKLAFAVWNNEGRELLGSGSPDGGFPFVAEVGYGDTDLAGAPWRTFSLYDPELEIWIKVGQRFDVRSELTDEIVLHALLPLLLIIPLLLVVIWWVVGRGLSPLLRVSRQVTSRDQHNLAPLDTEQVPEEVEGVVSAINALLKRLDDALSRERQFTANAAHELRTPLAGIRIHAQNLQRQLGSQGDRGEESGAGATPERRLPRAPDHILEGVDQMTHVVEQLLRLSRLEHEQSLSFQKLDLVPLVQRVVASLAPLALKKQQTFGLDVDEGAVLAIRADETSLEMMCRNLVDNAVRYTPAGGEVRIRLQPLNGAVELGVEDSGPGIPSAERERVFERFYRLGSQGSRGSGIGLAIVRQVASSHQVRVELGESSLAETGLSVRVQFPLNPLKG</sequence>
<evidence type="ECO:0000256" key="14">
    <source>
        <dbReference type="SAM" id="Phobius"/>
    </source>
</evidence>
<evidence type="ECO:0000256" key="11">
    <source>
        <dbReference type="ARBA" id="ARBA00023012"/>
    </source>
</evidence>
<dbReference type="CDD" id="cd00075">
    <property type="entry name" value="HATPase"/>
    <property type="match status" value="1"/>
</dbReference>
<dbReference type="CDD" id="cd00082">
    <property type="entry name" value="HisKA"/>
    <property type="match status" value="1"/>
</dbReference>
<evidence type="ECO:0000259" key="15">
    <source>
        <dbReference type="PROSITE" id="PS50109"/>
    </source>
</evidence>
<evidence type="ECO:0000256" key="3">
    <source>
        <dbReference type="ARBA" id="ARBA00012438"/>
    </source>
</evidence>
<keyword evidence="11" id="KW-0902">Two-component regulatory system</keyword>
<dbReference type="InterPro" id="IPR004358">
    <property type="entry name" value="Sig_transdc_His_kin-like_C"/>
</dbReference>
<evidence type="ECO:0000256" key="7">
    <source>
        <dbReference type="ARBA" id="ARBA00022741"/>
    </source>
</evidence>
<dbReference type="EMBL" id="QWEZ01000001">
    <property type="protein sequence ID" value="RRJ84028.1"/>
    <property type="molecule type" value="Genomic_DNA"/>
</dbReference>
<protein>
    <recommendedName>
        <fullName evidence="3">histidine kinase</fullName>
        <ecNumber evidence="3">2.7.13.3</ecNumber>
    </recommendedName>
</protein>
<dbReference type="PANTHER" id="PTHR45436">
    <property type="entry name" value="SENSOR HISTIDINE KINASE YKOH"/>
    <property type="match status" value="1"/>
</dbReference>
<dbReference type="Gene3D" id="1.20.5.1040">
    <property type="entry name" value="Sensor protein qsec"/>
    <property type="match status" value="1"/>
</dbReference>
<dbReference type="SMART" id="SM00387">
    <property type="entry name" value="HATPase_c"/>
    <property type="match status" value="1"/>
</dbReference>
<keyword evidence="9" id="KW-0067">ATP-binding</keyword>
<keyword evidence="8" id="KW-0418">Kinase</keyword>
<dbReference type="Pfam" id="PF00512">
    <property type="entry name" value="HisKA"/>
    <property type="match status" value="1"/>
</dbReference>
<dbReference type="Pfam" id="PF02518">
    <property type="entry name" value="HATPase_c"/>
    <property type="match status" value="1"/>
</dbReference>
<proteinExistence type="predicted"/>
<dbReference type="InterPro" id="IPR036890">
    <property type="entry name" value="HATPase_C_sf"/>
</dbReference>
<comment type="caution">
    <text evidence="16">The sequence shown here is derived from an EMBL/GenBank/DDBJ whole genome shotgun (WGS) entry which is preliminary data.</text>
</comment>
<dbReference type="PROSITE" id="PS50109">
    <property type="entry name" value="HIS_KIN"/>
    <property type="match status" value="1"/>
</dbReference>
<dbReference type="InterPro" id="IPR050428">
    <property type="entry name" value="TCS_sensor_his_kinase"/>
</dbReference>
<evidence type="ECO:0000256" key="12">
    <source>
        <dbReference type="ARBA" id="ARBA00023136"/>
    </source>
</evidence>
<keyword evidence="5" id="KW-0808">Transferase</keyword>
<dbReference type="SUPFAM" id="SSF55874">
    <property type="entry name" value="ATPase domain of HSP90 chaperone/DNA topoisomerase II/histidine kinase"/>
    <property type="match status" value="1"/>
</dbReference>
<keyword evidence="17" id="KW-1185">Reference proteome</keyword>
<dbReference type="InterPro" id="IPR003661">
    <property type="entry name" value="HisK_dim/P_dom"/>
</dbReference>
<keyword evidence="6 14" id="KW-0812">Transmembrane</keyword>
<evidence type="ECO:0000256" key="5">
    <source>
        <dbReference type="ARBA" id="ARBA00022679"/>
    </source>
</evidence>
<feature type="domain" description="Histidine kinase" evidence="15">
    <location>
        <begin position="256"/>
        <end position="486"/>
    </location>
</feature>
<feature type="region of interest" description="Disordered" evidence="13">
    <location>
        <begin position="277"/>
        <end position="303"/>
    </location>
</feature>
<evidence type="ECO:0000256" key="6">
    <source>
        <dbReference type="ARBA" id="ARBA00022692"/>
    </source>
</evidence>
<keyword evidence="12 14" id="KW-0472">Membrane</keyword>
<dbReference type="InterPro" id="IPR036097">
    <property type="entry name" value="HisK_dim/P_sf"/>
</dbReference>
<name>A0A3P3VQ11_9GAMM</name>
<organism evidence="16 17">
    <name type="scientific">Aestuariirhabdus litorea</name>
    <dbReference type="NCBI Taxonomy" id="2528527"/>
    <lineage>
        <taxon>Bacteria</taxon>
        <taxon>Pseudomonadati</taxon>
        <taxon>Pseudomonadota</taxon>
        <taxon>Gammaproteobacteria</taxon>
        <taxon>Oceanospirillales</taxon>
        <taxon>Aestuariirhabdaceae</taxon>
        <taxon>Aestuariirhabdus</taxon>
    </lineage>
</organism>
<dbReference type="AlphaFoldDB" id="A0A3P3VQ11"/>
<feature type="transmembrane region" description="Helical" evidence="14">
    <location>
        <begin position="172"/>
        <end position="195"/>
    </location>
</feature>
<gene>
    <name evidence="16" type="ORF">D0544_02600</name>
</gene>
<keyword evidence="7" id="KW-0547">Nucleotide-binding</keyword>
<dbReference type="GO" id="GO:0005886">
    <property type="term" value="C:plasma membrane"/>
    <property type="evidence" value="ECO:0007669"/>
    <property type="project" value="TreeGrafter"/>
</dbReference>
<dbReference type="Gene3D" id="3.30.565.10">
    <property type="entry name" value="Histidine kinase-like ATPase, C-terminal domain"/>
    <property type="match status" value="1"/>
</dbReference>
<evidence type="ECO:0000313" key="16">
    <source>
        <dbReference type="EMBL" id="RRJ84028.1"/>
    </source>
</evidence>
<reference evidence="16 17" key="1">
    <citation type="submission" date="2018-08" db="EMBL/GenBank/DDBJ databases">
        <authorList>
            <person name="Khan S.A."/>
        </authorList>
    </citation>
    <scope>NUCLEOTIDE SEQUENCE [LARGE SCALE GENOMIC DNA]</scope>
    <source>
        <strain evidence="16 17">GTF-13</strain>
    </source>
</reference>
<evidence type="ECO:0000256" key="9">
    <source>
        <dbReference type="ARBA" id="ARBA00022840"/>
    </source>
</evidence>
<evidence type="ECO:0000256" key="8">
    <source>
        <dbReference type="ARBA" id="ARBA00022777"/>
    </source>
</evidence>
<comment type="subcellular location">
    <subcellularLocation>
        <location evidence="2">Membrane</location>
        <topology evidence="2">Multi-pass membrane protein</topology>
    </subcellularLocation>
</comment>
<accession>A0A3P3VQ11</accession>
<dbReference type="PRINTS" id="PR00344">
    <property type="entry name" value="BCTRLSENSOR"/>
</dbReference>
<keyword evidence="4" id="KW-0597">Phosphoprotein</keyword>
<comment type="catalytic activity">
    <reaction evidence="1">
        <text>ATP + protein L-histidine = ADP + protein N-phospho-L-histidine.</text>
        <dbReference type="EC" id="2.7.13.3"/>
    </reaction>
</comment>
<keyword evidence="10 14" id="KW-1133">Transmembrane helix</keyword>
<dbReference type="InterPro" id="IPR005467">
    <property type="entry name" value="His_kinase_dom"/>
</dbReference>
<evidence type="ECO:0000256" key="13">
    <source>
        <dbReference type="SAM" id="MobiDB-lite"/>
    </source>
</evidence>
<evidence type="ECO:0000256" key="4">
    <source>
        <dbReference type="ARBA" id="ARBA00022553"/>
    </source>
</evidence>
<dbReference type="GO" id="GO:0000155">
    <property type="term" value="F:phosphorelay sensor kinase activity"/>
    <property type="evidence" value="ECO:0007669"/>
    <property type="project" value="InterPro"/>
</dbReference>